<accession>A0A2V2NHJ6</accession>
<evidence type="ECO:0000256" key="3">
    <source>
        <dbReference type="ARBA" id="ARBA00022691"/>
    </source>
</evidence>
<dbReference type="PANTHER" id="PTHR43464">
    <property type="entry name" value="METHYLTRANSFERASE"/>
    <property type="match status" value="1"/>
</dbReference>
<dbReference type="CDD" id="cd02440">
    <property type="entry name" value="AdoMet_MTases"/>
    <property type="match status" value="1"/>
</dbReference>
<keyword evidence="3" id="KW-0949">S-adenosyl-L-methionine</keyword>
<protein>
    <submittedName>
        <fullName evidence="5">Class I SAM-dependent methyltransferase</fullName>
    </submittedName>
</protein>
<dbReference type="OrthoDB" id="57427at2157"/>
<dbReference type="SUPFAM" id="SSF53335">
    <property type="entry name" value="S-adenosyl-L-methionine-dependent methyltransferases"/>
    <property type="match status" value="1"/>
</dbReference>
<keyword evidence="6" id="KW-1185">Reference proteome</keyword>
<gene>
    <name evidence="5" type="ORF">DLD82_02090</name>
</gene>
<dbReference type="InterPro" id="IPR041698">
    <property type="entry name" value="Methyltransf_25"/>
</dbReference>
<dbReference type="GO" id="GO:0008168">
    <property type="term" value="F:methyltransferase activity"/>
    <property type="evidence" value="ECO:0007669"/>
    <property type="project" value="UniProtKB-KW"/>
</dbReference>
<name>A0A2V2NHJ6_9EURY</name>
<evidence type="ECO:0000313" key="5">
    <source>
        <dbReference type="EMBL" id="PWR75877.1"/>
    </source>
</evidence>
<dbReference type="Gene3D" id="3.40.50.150">
    <property type="entry name" value="Vaccinia Virus protein VP39"/>
    <property type="match status" value="1"/>
</dbReference>
<evidence type="ECO:0000256" key="1">
    <source>
        <dbReference type="ARBA" id="ARBA00022603"/>
    </source>
</evidence>
<dbReference type="Proteomes" id="UP000245934">
    <property type="component" value="Unassembled WGS sequence"/>
</dbReference>
<keyword evidence="1 5" id="KW-0489">Methyltransferase</keyword>
<comment type="caution">
    <text evidence="5">The sequence shown here is derived from an EMBL/GenBank/DDBJ whole genome shotgun (WGS) entry which is preliminary data.</text>
</comment>
<evidence type="ECO:0000256" key="2">
    <source>
        <dbReference type="ARBA" id="ARBA00022679"/>
    </source>
</evidence>
<dbReference type="InterPro" id="IPR029063">
    <property type="entry name" value="SAM-dependent_MTases_sf"/>
</dbReference>
<dbReference type="GO" id="GO:0032259">
    <property type="term" value="P:methylation"/>
    <property type="evidence" value="ECO:0007669"/>
    <property type="project" value="UniProtKB-KW"/>
</dbReference>
<evidence type="ECO:0000259" key="4">
    <source>
        <dbReference type="Pfam" id="PF13649"/>
    </source>
</evidence>
<feature type="domain" description="Methyltransferase" evidence="4">
    <location>
        <begin position="78"/>
        <end position="167"/>
    </location>
</feature>
<dbReference type="PANTHER" id="PTHR43464:SF19">
    <property type="entry name" value="UBIQUINONE BIOSYNTHESIS O-METHYLTRANSFERASE, MITOCHONDRIAL"/>
    <property type="match status" value="1"/>
</dbReference>
<dbReference type="EMBL" id="QGMZ01000006">
    <property type="protein sequence ID" value="PWR75877.1"/>
    <property type="molecule type" value="Genomic_DNA"/>
</dbReference>
<keyword evidence="2 5" id="KW-0808">Transferase</keyword>
<sequence>MSDLNMTTTYHNNSGLWADFWQEAIQEGVRRGPMNPGFWNHMAGKYERNKDLKRESERLETIFNLLKSTGIILDGARVLDIGGGTGALAIPLAKSGARVTVVDFSEGMLQKLKERAQKEQVPIERTILSSWDAIDLEKEGFKKQFDIVLASMTPAVRTPDDFRLMLEASKGVCYYSGWVKRKWSPEYYELYRDLFHEEHREGTHGIYLPFMYLYMLGYQPDIVLKQDEWQSEETLDEIVETVSGFFGVTKHIDEDKKIKIREYFARKTDNGVYHSKTMVTTGMMVWDMRKNCNRDQTPVLL</sequence>
<reference evidence="5 6" key="1">
    <citation type="submission" date="2018-05" db="EMBL/GenBank/DDBJ databases">
        <title>Draft genome of Methanospirillum stamsii Pt1.</title>
        <authorList>
            <person name="Dueholm M.S."/>
            <person name="Nielsen P.H."/>
            <person name="Bakmann L.F."/>
            <person name="Otzen D.E."/>
        </authorList>
    </citation>
    <scope>NUCLEOTIDE SEQUENCE [LARGE SCALE GENOMIC DNA]</scope>
    <source>
        <strain evidence="5 6">Pt1</strain>
    </source>
</reference>
<organism evidence="5 6">
    <name type="scientific">Methanospirillum stamsii</name>
    <dbReference type="NCBI Taxonomy" id="1277351"/>
    <lineage>
        <taxon>Archaea</taxon>
        <taxon>Methanobacteriati</taxon>
        <taxon>Methanobacteriota</taxon>
        <taxon>Stenosarchaea group</taxon>
        <taxon>Methanomicrobia</taxon>
        <taxon>Methanomicrobiales</taxon>
        <taxon>Methanospirillaceae</taxon>
        <taxon>Methanospirillum</taxon>
    </lineage>
</organism>
<dbReference type="Pfam" id="PF13649">
    <property type="entry name" value="Methyltransf_25"/>
    <property type="match status" value="1"/>
</dbReference>
<dbReference type="AlphaFoldDB" id="A0A2V2NHJ6"/>
<proteinExistence type="predicted"/>
<evidence type="ECO:0000313" key="6">
    <source>
        <dbReference type="Proteomes" id="UP000245934"/>
    </source>
</evidence>